<keyword evidence="3 6" id="KW-0540">Nuclease</keyword>
<evidence type="ECO:0000256" key="2">
    <source>
        <dbReference type="ARBA" id="ARBA00013365"/>
    </source>
</evidence>
<comment type="caution">
    <text evidence="8">The sequence shown here is derived from an EMBL/GenBank/DDBJ whole genome shotgun (WGS) entry which is preliminary data.</text>
</comment>
<dbReference type="EMBL" id="JBDFRB010000002">
    <property type="protein sequence ID" value="MEN2743642.1"/>
    <property type="molecule type" value="Genomic_DNA"/>
</dbReference>
<dbReference type="RefSeq" id="WP_345883158.1">
    <property type="nucleotide sequence ID" value="NZ_JBDFRB010000002.1"/>
</dbReference>
<keyword evidence="9" id="KW-1185">Reference proteome</keyword>
<dbReference type="Pfam" id="PF00149">
    <property type="entry name" value="Metallophos"/>
    <property type="match status" value="1"/>
</dbReference>
<comment type="function">
    <text evidence="6">SbcCD cleaves DNA hairpin structures. These structures can inhibit DNA replication and are intermediates in certain DNA recombination reactions. The complex acts as a 3'-&gt;5' double strand exonuclease that can open hairpins. It also has a 5' single-strand endonuclease activity.</text>
</comment>
<comment type="similarity">
    <text evidence="1 6">Belongs to the SbcD family.</text>
</comment>
<dbReference type="Gene3D" id="3.60.21.10">
    <property type="match status" value="1"/>
</dbReference>
<keyword evidence="5 6" id="KW-0269">Exonuclease</keyword>
<evidence type="ECO:0000256" key="5">
    <source>
        <dbReference type="ARBA" id="ARBA00022839"/>
    </source>
</evidence>
<dbReference type="PANTHER" id="PTHR30337:SF0">
    <property type="entry name" value="NUCLEASE SBCCD SUBUNIT D"/>
    <property type="match status" value="1"/>
</dbReference>
<keyword evidence="6" id="KW-0255">Endonuclease</keyword>
<dbReference type="GO" id="GO:0004527">
    <property type="term" value="F:exonuclease activity"/>
    <property type="evidence" value="ECO:0007669"/>
    <property type="project" value="UniProtKB-KW"/>
</dbReference>
<evidence type="ECO:0000256" key="1">
    <source>
        <dbReference type="ARBA" id="ARBA00010555"/>
    </source>
</evidence>
<keyword evidence="4 6" id="KW-0378">Hydrolase</keyword>
<dbReference type="InterPro" id="IPR004593">
    <property type="entry name" value="SbcD"/>
</dbReference>
<protein>
    <recommendedName>
        <fullName evidence="2 6">Nuclease SbcCD subunit D</fullName>
    </recommendedName>
</protein>
<dbReference type="Proteomes" id="UP001422074">
    <property type="component" value="Unassembled WGS sequence"/>
</dbReference>
<dbReference type="InterPro" id="IPR050535">
    <property type="entry name" value="DNA_Repair-Maintenance_Comp"/>
</dbReference>
<organism evidence="8 9">
    <name type="scientific">Sinomonas halotolerans</name>
    <dbReference type="NCBI Taxonomy" id="1644133"/>
    <lineage>
        <taxon>Bacteria</taxon>
        <taxon>Bacillati</taxon>
        <taxon>Actinomycetota</taxon>
        <taxon>Actinomycetes</taxon>
        <taxon>Micrococcales</taxon>
        <taxon>Micrococcaceae</taxon>
        <taxon>Sinomonas</taxon>
    </lineage>
</organism>
<evidence type="ECO:0000256" key="6">
    <source>
        <dbReference type="RuleBase" id="RU363069"/>
    </source>
</evidence>
<evidence type="ECO:0000313" key="9">
    <source>
        <dbReference type="Proteomes" id="UP001422074"/>
    </source>
</evidence>
<reference evidence="8 9" key="1">
    <citation type="submission" date="2024-05" db="EMBL/GenBank/DDBJ databases">
        <title>Sinomonas sp. nov., isolated from a waste landfill.</title>
        <authorList>
            <person name="Zhao Y."/>
        </authorList>
    </citation>
    <scope>NUCLEOTIDE SEQUENCE [LARGE SCALE GENOMIC DNA]</scope>
    <source>
        <strain evidence="8 9">CCTCC AB2014300</strain>
    </source>
</reference>
<keyword evidence="6" id="KW-0233">DNA recombination</keyword>
<evidence type="ECO:0000256" key="3">
    <source>
        <dbReference type="ARBA" id="ARBA00022722"/>
    </source>
</evidence>
<dbReference type="CDD" id="cd00840">
    <property type="entry name" value="MPP_Mre11_N"/>
    <property type="match status" value="1"/>
</dbReference>
<evidence type="ECO:0000313" key="8">
    <source>
        <dbReference type="EMBL" id="MEN2743642.1"/>
    </source>
</evidence>
<gene>
    <name evidence="6" type="primary">sbcD</name>
    <name evidence="8" type="ORF">ABCQ75_03685</name>
</gene>
<feature type="domain" description="Calcineurin-like phosphoesterase" evidence="7">
    <location>
        <begin position="1"/>
        <end position="220"/>
    </location>
</feature>
<dbReference type="PANTHER" id="PTHR30337">
    <property type="entry name" value="COMPONENT OF ATP-DEPENDENT DSDNA EXONUCLEASE"/>
    <property type="match status" value="1"/>
</dbReference>
<name>A0ABU9WXR5_9MICC</name>
<dbReference type="InterPro" id="IPR029052">
    <property type="entry name" value="Metallo-depent_PP-like"/>
</dbReference>
<accession>A0ABU9WXR5</accession>
<proteinExistence type="inferred from homology"/>
<dbReference type="InterPro" id="IPR041796">
    <property type="entry name" value="Mre11_N"/>
</dbReference>
<comment type="subunit">
    <text evidence="6">Heterodimer of SbcC and SbcD.</text>
</comment>
<evidence type="ECO:0000259" key="7">
    <source>
        <dbReference type="Pfam" id="PF00149"/>
    </source>
</evidence>
<dbReference type="InterPro" id="IPR004843">
    <property type="entry name" value="Calcineurin-like_PHP"/>
</dbReference>
<sequence>MKILHTSDWHLGRSFHGAGMLAAQAEWLDGLVGFVAENGIDAVLVAGDVYDRALPAVDVVELLDSALVRLVEAGARVVVSSGNHDSAVRLGFASHLLERGGVHLRTRIEQAADPVLFPLGDGAQLAVYALPYLEPRLVAPALGLDGGGHTAVTQAAVARARADLAIRRSEGTVVSVIMAHTFAGGGAPTDSERALSIGGLDVVPLSVFEGFDYAALGHLHGRQALSESVRYSGSPLAYSFSEARQAKGAWLLGVGPEGIASVEPVGWPTQHRLALLRGRLEDLLADPAHAAAEGAYCHVTLVDAERPERAMERVRTRFPLAVALAFEPEGAPRERETSYSARLTAARSDLDVCSGFLEHVRGRGPSGAESAALVEALEAVRLAEASA</sequence>
<dbReference type="SUPFAM" id="SSF56300">
    <property type="entry name" value="Metallo-dependent phosphatases"/>
    <property type="match status" value="1"/>
</dbReference>
<dbReference type="NCBIfam" id="TIGR00619">
    <property type="entry name" value="sbcd"/>
    <property type="match status" value="1"/>
</dbReference>
<evidence type="ECO:0000256" key="4">
    <source>
        <dbReference type="ARBA" id="ARBA00022801"/>
    </source>
</evidence>
<keyword evidence="6" id="KW-0235">DNA replication</keyword>